<dbReference type="Pfam" id="PF00460">
    <property type="entry name" value="Flg_bb_rod"/>
    <property type="match status" value="1"/>
</dbReference>
<keyword evidence="10" id="KW-0282">Flagellum</keyword>
<feature type="domain" description="Flagellar hook protein FlgE/F/G-like D1" evidence="9">
    <location>
        <begin position="81"/>
        <end position="144"/>
    </location>
</feature>
<evidence type="ECO:0000259" key="7">
    <source>
        <dbReference type="Pfam" id="PF00460"/>
    </source>
</evidence>
<dbReference type="KEGG" id="pmai:CF386_00230"/>
<comment type="subcellular location">
    <subcellularLocation>
        <location evidence="1 6">Bacterial flagellum basal body</location>
    </subcellularLocation>
</comment>
<sequence>MDNFIYTATSGASRSLLAQTVHSNNLANANTTGFRKDFEYAQSIQLNGSGFDGRHLSKTNSASTNFNIGEIVETGRDLDVAISGNGFFSVLLPDGTESYTRMGNLKLDAAGNLTANGFPVVGDGGLINIPEFQKLDISEKGIISITPAGGGEILEVAQLKLVNPDIQQIQKNELGLFSEQDGLVLDFAPEVKLVPRHLEQSNVSTINELTQVMSLTRNFEMHIKMMKTAESIAQAGNKLINSR</sequence>
<feature type="domain" description="Flagellar basal body rod protein N-terminal" evidence="7">
    <location>
        <begin position="5"/>
        <end position="35"/>
    </location>
</feature>
<keyword evidence="3 6" id="KW-0975">Bacterial flagellum</keyword>
<name>A0A220VB36_9GAMM</name>
<evidence type="ECO:0000256" key="4">
    <source>
        <dbReference type="ARBA" id="ARBA00038560"/>
    </source>
</evidence>
<dbReference type="PANTHER" id="PTHR30435:SF18">
    <property type="entry name" value="FLAGELLAR BASAL-BODY ROD PROTEIN FLGF"/>
    <property type="match status" value="1"/>
</dbReference>
<evidence type="ECO:0000256" key="6">
    <source>
        <dbReference type="RuleBase" id="RU362116"/>
    </source>
</evidence>
<dbReference type="InterPro" id="IPR020013">
    <property type="entry name" value="Flagellar_FlgE/F/G"/>
</dbReference>
<evidence type="ECO:0000256" key="1">
    <source>
        <dbReference type="ARBA" id="ARBA00004117"/>
    </source>
</evidence>
<evidence type="ECO:0000256" key="3">
    <source>
        <dbReference type="ARBA" id="ARBA00023143"/>
    </source>
</evidence>
<keyword evidence="10" id="KW-0969">Cilium</keyword>
<feature type="domain" description="Flagellar basal-body/hook protein C-terminal" evidence="8">
    <location>
        <begin position="197"/>
        <end position="239"/>
    </location>
</feature>
<evidence type="ECO:0000256" key="5">
    <source>
        <dbReference type="ARBA" id="ARBA00040228"/>
    </source>
</evidence>
<dbReference type="RefSeq" id="WP_089072537.1">
    <property type="nucleotide sequence ID" value="NZ_CBCSAM010000001.1"/>
</dbReference>
<dbReference type="NCBIfam" id="TIGR03506">
    <property type="entry name" value="FlgEFG_subfam"/>
    <property type="match status" value="1"/>
</dbReference>
<keyword evidence="10" id="KW-0966">Cell projection</keyword>
<evidence type="ECO:0000256" key="2">
    <source>
        <dbReference type="ARBA" id="ARBA00009677"/>
    </source>
</evidence>
<dbReference type="EMBL" id="CP022355">
    <property type="protein sequence ID" value="ASK77627.1"/>
    <property type="molecule type" value="Genomic_DNA"/>
</dbReference>
<comment type="similarity">
    <text evidence="2 6">Belongs to the flagella basal body rod proteins family.</text>
</comment>
<dbReference type="InterPro" id="IPR010930">
    <property type="entry name" value="Flg_bb/hook_C_dom"/>
</dbReference>
<reference evidence="10 11" key="1">
    <citation type="journal article" date="2016" name="Int. J. Syst. Evol. Microbiol.">
        <title>Paraphotobacterium marinum gen. nov., sp. nov., a member of the family Vibrionaceae, isolated from surface seawater.</title>
        <authorList>
            <person name="Huang Z."/>
            <person name="Dong C."/>
            <person name="Shao Z."/>
        </authorList>
    </citation>
    <scope>NUCLEOTIDE SEQUENCE [LARGE SCALE GENOMIC DNA]</scope>
    <source>
        <strain evidence="10 11">NSCS20N07D</strain>
    </source>
</reference>
<dbReference type="InterPro" id="IPR053967">
    <property type="entry name" value="LlgE_F_G-like_D1"/>
</dbReference>
<dbReference type="AlphaFoldDB" id="A0A220VB36"/>
<proteinExistence type="inferred from homology"/>
<dbReference type="InterPro" id="IPR037925">
    <property type="entry name" value="FlgE/F/G-like"/>
</dbReference>
<dbReference type="OrthoDB" id="9804559at2"/>
<gene>
    <name evidence="10" type="ORF">CF386_00230</name>
</gene>
<dbReference type="Pfam" id="PF22692">
    <property type="entry name" value="LlgE_F_G_D1"/>
    <property type="match status" value="1"/>
</dbReference>
<dbReference type="GO" id="GO:0071978">
    <property type="term" value="P:bacterial-type flagellum-dependent swarming motility"/>
    <property type="evidence" value="ECO:0007669"/>
    <property type="project" value="TreeGrafter"/>
</dbReference>
<evidence type="ECO:0000313" key="11">
    <source>
        <dbReference type="Proteomes" id="UP000242175"/>
    </source>
</evidence>
<evidence type="ECO:0000259" key="9">
    <source>
        <dbReference type="Pfam" id="PF22692"/>
    </source>
</evidence>
<dbReference type="PANTHER" id="PTHR30435">
    <property type="entry name" value="FLAGELLAR PROTEIN"/>
    <property type="match status" value="1"/>
</dbReference>
<evidence type="ECO:0000259" key="8">
    <source>
        <dbReference type="Pfam" id="PF06429"/>
    </source>
</evidence>
<dbReference type="InterPro" id="IPR001444">
    <property type="entry name" value="Flag_bb_rod_N"/>
</dbReference>
<evidence type="ECO:0000313" key="10">
    <source>
        <dbReference type="EMBL" id="ASK77627.1"/>
    </source>
</evidence>
<dbReference type="NCBIfam" id="NF009280">
    <property type="entry name" value="PRK12640.1"/>
    <property type="match status" value="1"/>
</dbReference>
<dbReference type="Pfam" id="PF06429">
    <property type="entry name" value="Flg_bbr_C"/>
    <property type="match status" value="1"/>
</dbReference>
<comment type="subunit">
    <text evidence="4 6">The basal body constitutes a major portion of the flagellar organelle and consists of five rings (E,L,P,S, and M) mounted on a central rod. The rod consists of about 26 subunits of FlgG in the distal portion, and FlgB, FlgC and FlgF are thought to build up the proximal portion of the rod with about 6 subunits each.</text>
</comment>
<dbReference type="SUPFAM" id="SSF117143">
    <property type="entry name" value="Flagellar hook protein flgE"/>
    <property type="match status" value="1"/>
</dbReference>
<dbReference type="Proteomes" id="UP000242175">
    <property type="component" value="Chromosome large"/>
</dbReference>
<protein>
    <recommendedName>
        <fullName evidence="5 6">Flagellar basal-body rod protein FlgF</fullName>
    </recommendedName>
</protein>
<organism evidence="10 11">
    <name type="scientific">Paraphotobacterium marinum</name>
    <dbReference type="NCBI Taxonomy" id="1755811"/>
    <lineage>
        <taxon>Bacteria</taxon>
        <taxon>Pseudomonadati</taxon>
        <taxon>Pseudomonadota</taxon>
        <taxon>Gammaproteobacteria</taxon>
        <taxon>Vibrionales</taxon>
        <taxon>Vibrionaceae</taxon>
        <taxon>Paraphotobacterium</taxon>
    </lineage>
</organism>
<accession>A0A220VB36</accession>
<dbReference type="GO" id="GO:0030694">
    <property type="term" value="C:bacterial-type flagellum basal body, rod"/>
    <property type="evidence" value="ECO:0007669"/>
    <property type="project" value="UniProtKB-UniRule"/>
</dbReference>
<keyword evidence="11" id="KW-1185">Reference proteome</keyword>